<evidence type="ECO:0000313" key="10">
    <source>
        <dbReference type="Proteomes" id="UP000001505"/>
    </source>
</evidence>
<dbReference type="PANTHER" id="PTHR35093">
    <property type="entry name" value="OUTER MEMBRANE PROTEIN NMB0088-RELATED"/>
    <property type="match status" value="1"/>
</dbReference>
<keyword evidence="4" id="KW-0812">Transmembrane</keyword>
<dbReference type="PANTHER" id="PTHR35093:SF8">
    <property type="entry name" value="OUTER MEMBRANE PROTEIN NMB0088-RELATED"/>
    <property type="match status" value="1"/>
</dbReference>
<dbReference type="eggNOG" id="COG2067">
    <property type="taxonomic scope" value="Bacteria"/>
</dbReference>
<dbReference type="SUPFAM" id="SSF56935">
    <property type="entry name" value="Porins"/>
    <property type="match status" value="1"/>
</dbReference>
<dbReference type="EMBL" id="CP001928">
    <property type="protein sequence ID" value="ADI38102.1"/>
    <property type="molecule type" value="Genomic_DNA"/>
</dbReference>
<sequence>MNKKFLSLLSSAILLLNCEKAFSSGFFLIEQSVSAMGTAYASGSAYAEDASTIWFNPAGMTKICGRQFVGGGHGVFPSLDYNDEGSIAVETFSNSPAPGGIPATFQPLIGNDSKSDEPALVGQSYFSAQLNNRLWVGLGITAPYGLVTDYGNDWKGRYHAIRSAVLTVNINPSIAWKINDRWSIGAGFSAMYLHAKLTNAVDFGLIGVNILGEAAAGALGLVPQQSDGTVELKGNSWGYGGNAGILYEPIQLKY</sequence>
<keyword evidence="3" id="KW-1134">Transmembrane beta strand</keyword>
<dbReference type="InterPro" id="IPR005017">
    <property type="entry name" value="OMPP1/FadL/TodX"/>
</dbReference>
<feature type="chain" id="PRO_5003091448" evidence="8">
    <location>
        <begin position="24"/>
        <end position="254"/>
    </location>
</feature>
<evidence type="ECO:0000256" key="2">
    <source>
        <dbReference type="ARBA" id="ARBA00008163"/>
    </source>
</evidence>
<dbReference type="Pfam" id="PF03349">
    <property type="entry name" value="Toluene_X"/>
    <property type="match status" value="1"/>
</dbReference>
<keyword evidence="10" id="KW-1185">Reference proteome</keyword>
<evidence type="ECO:0000256" key="3">
    <source>
        <dbReference type="ARBA" id="ARBA00022452"/>
    </source>
</evidence>
<dbReference type="KEGG" id="wch:wcw_0735"/>
<dbReference type="STRING" id="716544.wcw_0735"/>
<name>D6YVE1_WADCW</name>
<evidence type="ECO:0000256" key="5">
    <source>
        <dbReference type="ARBA" id="ARBA00022729"/>
    </source>
</evidence>
<evidence type="ECO:0000256" key="1">
    <source>
        <dbReference type="ARBA" id="ARBA00004571"/>
    </source>
</evidence>
<proteinExistence type="inferred from homology"/>
<evidence type="ECO:0000256" key="7">
    <source>
        <dbReference type="ARBA" id="ARBA00023237"/>
    </source>
</evidence>
<dbReference type="Proteomes" id="UP000001505">
    <property type="component" value="Chromosome"/>
</dbReference>
<evidence type="ECO:0000256" key="8">
    <source>
        <dbReference type="SAM" id="SignalP"/>
    </source>
</evidence>
<dbReference type="RefSeq" id="WP_013181821.1">
    <property type="nucleotide sequence ID" value="NC_014225.1"/>
</dbReference>
<dbReference type="HOGENOM" id="CLU_090858_0_0_0"/>
<comment type="subcellular location">
    <subcellularLocation>
        <location evidence="1">Cell outer membrane</location>
        <topology evidence="1">Multi-pass membrane protein</topology>
    </subcellularLocation>
</comment>
<keyword evidence="6" id="KW-0472">Membrane</keyword>
<dbReference type="Gene3D" id="2.40.160.60">
    <property type="entry name" value="Outer membrane protein transport protein (OMPP1/FadL/TodX)"/>
    <property type="match status" value="1"/>
</dbReference>
<keyword evidence="5 8" id="KW-0732">Signal</keyword>
<organism evidence="9 10">
    <name type="scientific">Waddlia chondrophila (strain ATCC VR-1470 / WSU 86-1044)</name>
    <dbReference type="NCBI Taxonomy" id="716544"/>
    <lineage>
        <taxon>Bacteria</taxon>
        <taxon>Pseudomonadati</taxon>
        <taxon>Chlamydiota</taxon>
        <taxon>Chlamydiia</taxon>
        <taxon>Parachlamydiales</taxon>
        <taxon>Waddliaceae</taxon>
        <taxon>Waddlia</taxon>
    </lineage>
</organism>
<dbReference type="GO" id="GO:0015483">
    <property type="term" value="F:long-chain fatty acid transporting porin activity"/>
    <property type="evidence" value="ECO:0007669"/>
    <property type="project" value="TreeGrafter"/>
</dbReference>
<dbReference type="GO" id="GO:0009279">
    <property type="term" value="C:cell outer membrane"/>
    <property type="evidence" value="ECO:0007669"/>
    <property type="project" value="UniProtKB-SubCell"/>
</dbReference>
<comment type="similarity">
    <text evidence="2">Belongs to the OmpP1/FadL family.</text>
</comment>
<reference evidence="9 10" key="1">
    <citation type="journal article" date="2010" name="PLoS ONE">
        <title>The Waddlia genome: a window into chlamydial biology.</title>
        <authorList>
            <person name="Bertelli C."/>
            <person name="Collyn F."/>
            <person name="Croxatto A."/>
            <person name="Ruckert C."/>
            <person name="Polkinghorne A."/>
            <person name="Kebbi-Beghdadi C."/>
            <person name="Goesmann A."/>
            <person name="Vaughan L."/>
            <person name="Greub G."/>
        </authorList>
    </citation>
    <scope>NUCLEOTIDE SEQUENCE [LARGE SCALE GENOMIC DNA]</scope>
    <source>
        <strain evidence="10">ATCC VR-1470 / WSU 86-1044</strain>
    </source>
</reference>
<protein>
    <submittedName>
        <fullName evidence="9">Putative long-chain fatty acid transport protein</fullName>
    </submittedName>
</protein>
<feature type="signal peptide" evidence="8">
    <location>
        <begin position="1"/>
        <end position="23"/>
    </location>
</feature>
<evidence type="ECO:0000256" key="4">
    <source>
        <dbReference type="ARBA" id="ARBA00022692"/>
    </source>
</evidence>
<gene>
    <name evidence="9" type="ordered locus">wcw_0735</name>
</gene>
<keyword evidence="7" id="KW-0998">Cell outer membrane</keyword>
<evidence type="ECO:0000256" key="6">
    <source>
        <dbReference type="ARBA" id="ARBA00023136"/>
    </source>
</evidence>
<dbReference type="AlphaFoldDB" id="D6YVE1"/>
<evidence type="ECO:0000313" key="9">
    <source>
        <dbReference type="EMBL" id="ADI38102.1"/>
    </source>
</evidence>
<accession>D6YVE1</accession>